<proteinExistence type="predicted"/>
<dbReference type="EMBL" id="BSYO01000008">
    <property type="protein sequence ID" value="GMH09029.1"/>
    <property type="molecule type" value="Genomic_DNA"/>
</dbReference>
<dbReference type="EMBL" id="BSYO01000008">
    <property type="protein sequence ID" value="GMH09032.1"/>
    <property type="molecule type" value="Genomic_DNA"/>
</dbReference>
<dbReference type="Proteomes" id="UP001279734">
    <property type="component" value="Unassembled WGS sequence"/>
</dbReference>
<dbReference type="AlphaFoldDB" id="A0AAD3SE87"/>
<gene>
    <name evidence="2" type="ORF">Nepgr_010869</name>
    <name evidence="3" type="ORF">Nepgr_010872</name>
</gene>
<comment type="caution">
    <text evidence="3">The sequence shown here is derived from an EMBL/GenBank/DDBJ whole genome shotgun (WGS) entry which is preliminary data.</text>
</comment>
<sequence length="110" mass="12345">MSFPPFKDSEFSYMARTQLNSIHRHSTFSLLKTLIPPSVPIPIPTQHGRFLRDLSPVPTAFWQFMVAGSVAGCVEARSCVPSGYYQNPDTGPRVLPHSIRRISQRPTVHP</sequence>
<feature type="region of interest" description="Disordered" evidence="1">
    <location>
        <begin position="88"/>
        <end position="110"/>
    </location>
</feature>
<organism evidence="3 4">
    <name type="scientific">Nepenthes gracilis</name>
    <name type="common">Slender pitcher plant</name>
    <dbReference type="NCBI Taxonomy" id="150966"/>
    <lineage>
        <taxon>Eukaryota</taxon>
        <taxon>Viridiplantae</taxon>
        <taxon>Streptophyta</taxon>
        <taxon>Embryophyta</taxon>
        <taxon>Tracheophyta</taxon>
        <taxon>Spermatophyta</taxon>
        <taxon>Magnoliopsida</taxon>
        <taxon>eudicotyledons</taxon>
        <taxon>Gunneridae</taxon>
        <taxon>Pentapetalae</taxon>
        <taxon>Caryophyllales</taxon>
        <taxon>Nepenthaceae</taxon>
        <taxon>Nepenthes</taxon>
    </lineage>
</organism>
<evidence type="ECO:0000313" key="4">
    <source>
        <dbReference type="Proteomes" id="UP001279734"/>
    </source>
</evidence>
<keyword evidence="4" id="KW-1185">Reference proteome</keyword>
<evidence type="ECO:0000256" key="1">
    <source>
        <dbReference type="SAM" id="MobiDB-lite"/>
    </source>
</evidence>
<name>A0AAD3SE87_NEPGR</name>
<protein>
    <submittedName>
        <fullName evidence="3">Uncharacterized protein</fullName>
    </submittedName>
</protein>
<accession>A0AAD3SE87</accession>
<reference evidence="3" key="1">
    <citation type="submission" date="2023-05" db="EMBL/GenBank/DDBJ databases">
        <title>Nepenthes gracilis genome sequencing.</title>
        <authorList>
            <person name="Fukushima K."/>
        </authorList>
    </citation>
    <scope>NUCLEOTIDE SEQUENCE</scope>
    <source>
        <strain evidence="3">SING2019-196</strain>
    </source>
</reference>
<evidence type="ECO:0000313" key="3">
    <source>
        <dbReference type="EMBL" id="GMH09032.1"/>
    </source>
</evidence>
<evidence type="ECO:0000313" key="2">
    <source>
        <dbReference type="EMBL" id="GMH09029.1"/>
    </source>
</evidence>